<dbReference type="RefSeq" id="WP_136546624.1">
    <property type="nucleotide sequence ID" value="NZ_CP031093.1"/>
</dbReference>
<dbReference type="InterPro" id="IPR052732">
    <property type="entry name" value="Cell-binding_unc_protein"/>
</dbReference>
<dbReference type="SUPFAM" id="SSF56112">
    <property type="entry name" value="Protein kinase-like (PK-like)"/>
    <property type="match status" value="1"/>
</dbReference>
<dbReference type="Proteomes" id="UP000298049">
    <property type="component" value="Chromosome"/>
</dbReference>
<dbReference type="Pfam" id="PF13671">
    <property type="entry name" value="AAA_33"/>
    <property type="match status" value="1"/>
</dbReference>
<dbReference type="Gene3D" id="3.40.50.300">
    <property type="entry name" value="P-loop containing nucleotide triphosphate hydrolases"/>
    <property type="match status" value="1"/>
</dbReference>
<dbReference type="KEGG" id="hmi:soil367_02595"/>
<feature type="domain" description="Aminoglycoside phosphotransferase" evidence="1">
    <location>
        <begin position="123"/>
        <end position="284"/>
    </location>
</feature>
<proteinExistence type="predicted"/>
<dbReference type="AlphaFoldDB" id="A0A4P7XEF6"/>
<dbReference type="InterPro" id="IPR002575">
    <property type="entry name" value="Aminoglycoside_PTrfase"/>
</dbReference>
<accession>A0A4P7XEF6</accession>
<dbReference type="InterPro" id="IPR011009">
    <property type="entry name" value="Kinase-like_dom_sf"/>
</dbReference>
<organism evidence="2 3">
    <name type="scientific">Hydrocarboniclastica marina</name>
    <dbReference type="NCBI Taxonomy" id="2259620"/>
    <lineage>
        <taxon>Bacteria</taxon>
        <taxon>Pseudomonadati</taxon>
        <taxon>Pseudomonadota</taxon>
        <taxon>Gammaproteobacteria</taxon>
        <taxon>Alteromonadales</taxon>
        <taxon>Alteromonadaceae</taxon>
        <taxon>Hydrocarboniclastica</taxon>
    </lineage>
</organism>
<name>A0A4P7XEF6_9ALTE</name>
<dbReference type="Pfam" id="PF01636">
    <property type="entry name" value="APH"/>
    <property type="match status" value="1"/>
</dbReference>
<sequence>MSGELIRNLQNPALFDHDVAGFSLHETHISWVLLTGEFAYKIKKPMDFGFLNFSTLDRRKHFCEEEVRLNQRLAPDLYLDVLAITGTPEKPELGGSGEPIDYAIRMRQFSQDNMLGNLHASGKLTTAHIDSLADQLARFHDSIPKVPAALNLGTPDAVREPMVQNFDQIRPLLGDPQLEAQLDQLEAWTLSTFDRLKPLIDRRYREGHVRECHGDLHLANITLYQDRVTIFDCIEFNDAFRWIDTCNDLAFLLMDLEDRGLHAYANRLLNRYLEATGDYEALALLDLYKAYRATIRAKIALFTRGNEGLSEGEKDQLTARYRQYVQLAETYESIPNRYLLVTTGCSGSGKSKMSLGLSEELGLIRIRSDVERKRLFGLPPTGTASREAGKDIYTKEATVETYQRLAQLAAQILQAGYPVIVDSAALRQSERQDLLEVAAEACAPGLILACEAPEDVLRARVRARQSAGGDASEADEQVLEMQLSNAEPLSAEEARVVLHVQTTEPEIDRLLAARIKAHFAGPIVDTAAQS</sequence>
<protein>
    <recommendedName>
        <fullName evidence="1">Aminoglycoside phosphotransferase domain-containing protein</fullName>
    </recommendedName>
</protein>
<keyword evidence="3" id="KW-1185">Reference proteome</keyword>
<dbReference type="SUPFAM" id="SSF52540">
    <property type="entry name" value="P-loop containing nucleoside triphosphate hydrolases"/>
    <property type="match status" value="1"/>
</dbReference>
<reference evidence="2 3" key="1">
    <citation type="submission" date="2018-07" db="EMBL/GenBank/DDBJ databases">
        <title>Marsedoiliclastica nanhaica gen. nov. sp. nov., a novel marine hydrocarbonoclastic bacterium isolated from an in-situ enriched hydrocarbon-degrading consortium in deep-sea sediment.</title>
        <authorList>
            <person name="Dong C."/>
            <person name="Ma T."/>
            <person name="Liu R."/>
            <person name="Shao Z."/>
        </authorList>
    </citation>
    <scope>NUCLEOTIDE SEQUENCE [LARGE SCALE GENOMIC DNA]</scope>
    <source>
        <strain evidence="3">soil36-7</strain>
    </source>
</reference>
<dbReference type="Gene3D" id="3.90.1200.10">
    <property type="match status" value="1"/>
</dbReference>
<dbReference type="PANTHER" id="PTHR43883">
    <property type="entry name" value="SLR0207 PROTEIN"/>
    <property type="match status" value="1"/>
</dbReference>
<dbReference type="OrthoDB" id="9810277at2"/>
<dbReference type="EMBL" id="CP031093">
    <property type="protein sequence ID" value="QCF24923.1"/>
    <property type="molecule type" value="Genomic_DNA"/>
</dbReference>
<evidence type="ECO:0000259" key="1">
    <source>
        <dbReference type="Pfam" id="PF01636"/>
    </source>
</evidence>
<dbReference type="PANTHER" id="PTHR43883:SF1">
    <property type="entry name" value="GLUCONOKINASE"/>
    <property type="match status" value="1"/>
</dbReference>
<gene>
    <name evidence="2" type="ORF">soil367_02595</name>
</gene>
<evidence type="ECO:0000313" key="3">
    <source>
        <dbReference type="Proteomes" id="UP000298049"/>
    </source>
</evidence>
<evidence type="ECO:0000313" key="2">
    <source>
        <dbReference type="EMBL" id="QCF24923.1"/>
    </source>
</evidence>
<dbReference type="InterPro" id="IPR027417">
    <property type="entry name" value="P-loop_NTPase"/>
</dbReference>